<feature type="signal peptide" evidence="1">
    <location>
        <begin position="1"/>
        <end position="19"/>
    </location>
</feature>
<name>A0AAU9CEG4_9BACT</name>
<reference evidence="2 3" key="1">
    <citation type="submission" date="2021-12" db="EMBL/GenBank/DDBJ databases">
        <title>Genome sequencing of bacteria with rrn-lacking chromosome and rrn-plasmid.</title>
        <authorList>
            <person name="Anda M."/>
            <person name="Iwasaki W."/>
        </authorList>
    </citation>
    <scope>NUCLEOTIDE SEQUENCE [LARGE SCALE GENOMIC DNA]</scope>
    <source>
        <strain evidence="2 3">DSM 100852</strain>
    </source>
</reference>
<evidence type="ECO:0000313" key="3">
    <source>
        <dbReference type="Proteomes" id="UP001348817"/>
    </source>
</evidence>
<proteinExistence type="predicted"/>
<protein>
    <submittedName>
        <fullName evidence="2">Uncharacterized protein</fullName>
    </submittedName>
</protein>
<dbReference type="AlphaFoldDB" id="A0AAU9CEG4"/>
<feature type="chain" id="PRO_5043919502" evidence="1">
    <location>
        <begin position="20"/>
        <end position="120"/>
    </location>
</feature>
<organism evidence="2 3">
    <name type="scientific">Fulvitalea axinellae</name>
    <dbReference type="NCBI Taxonomy" id="1182444"/>
    <lineage>
        <taxon>Bacteria</taxon>
        <taxon>Pseudomonadati</taxon>
        <taxon>Bacteroidota</taxon>
        <taxon>Cytophagia</taxon>
        <taxon>Cytophagales</taxon>
        <taxon>Persicobacteraceae</taxon>
        <taxon>Fulvitalea</taxon>
    </lineage>
</organism>
<evidence type="ECO:0000256" key="1">
    <source>
        <dbReference type="SAM" id="SignalP"/>
    </source>
</evidence>
<dbReference type="KEGG" id="fax:FUAX_01620"/>
<keyword evidence="3" id="KW-1185">Reference proteome</keyword>
<dbReference type="EMBL" id="AP025314">
    <property type="protein sequence ID" value="BDD07730.1"/>
    <property type="molecule type" value="Genomic_DNA"/>
</dbReference>
<sequence length="120" mass="13673">MKCWTITTLFHLIISVASAQNDECGFKTECLCDTLKETVINSFEISDCVFQGKVIGIDTLSIAKIITNESILKINQDPFDRSECAKHVLKTEKVLRVKIRVNKSFKGLSQQQKIYVIRVY</sequence>
<gene>
    <name evidence="2" type="ORF">FUAX_01620</name>
</gene>
<keyword evidence="1" id="KW-0732">Signal</keyword>
<dbReference type="Proteomes" id="UP001348817">
    <property type="component" value="Chromosome"/>
</dbReference>
<evidence type="ECO:0000313" key="2">
    <source>
        <dbReference type="EMBL" id="BDD07730.1"/>
    </source>
</evidence>
<accession>A0AAU9CEG4</accession>